<dbReference type="PROSITE" id="PS50042">
    <property type="entry name" value="CNMP_BINDING_3"/>
    <property type="match status" value="3"/>
</dbReference>
<feature type="domain" description="Cyclic nucleotide-binding" evidence="19">
    <location>
        <begin position="216"/>
        <end position="315"/>
    </location>
</feature>
<dbReference type="GO" id="GO:0030553">
    <property type="term" value="F:cGMP binding"/>
    <property type="evidence" value="ECO:0007669"/>
    <property type="project" value="UniProtKB-KW"/>
</dbReference>
<dbReference type="GO" id="GO:0005952">
    <property type="term" value="C:cAMP-dependent protein kinase complex"/>
    <property type="evidence" value="ECO:0007669"/>
    <property type="project" value="TreeGrafter"/>
</dbReference>
<name>A0AAU9J0S2_9CILI</name>
<dbReference type="PROSITE" id="PS00107">
    <property type="entry name" value="PROTEIN_KINASE_ATP"/>
    <property type="match status" value="1"/>
</dbReference>
<dbReference type="SMART" id="SM00220">
    <property type="entry name" value="S_TKc"/>
    <property type="match status" value="1"/>
</dbReference>
<dbReference type="Gene3D" id="1.10.510.10">
    <property type="entry name" value="Transferase(Phosphotransferase) domain 1"/>
    <property type="match status" value="1"/>
</dbReference>
<dbReference type="GO" id="GO:0005524">
    <property type="term" value="F:ATP binding"/>
    <property type="evidence" value="ECO:0007669"/>
    <property type="project" value="UniProtKB-UniRule"/>
</dbReference>
<evidence type="ECO:0000256" key="8">
    <source>
        <dbReference type="ARBA" id="ARBA00022723"/>
    </source>
</evidence>
<comment type="caution">
    <text evidence="21">The sequence shown here is derived from an EMBL/GenBank/DDBJ whole genome shotgun (WGS) entry which is preliminary data.</text>
</comment>
<evidence type="ECO:0000256" key="7">
    <source>
        <dbReference type="ARBA" id="ARBA00022679"/>
    </source>
</evidence>
<keyword evidence="11 17" id="KW-0067">ATP-binding</keyword>
<keyword evidence="13" id="KW-0142">cGMP-binding</keyword>
<gene>
    <name evidence="21" type="ORF">BSTOLATCC_MIC26335</name>
</gene>
<dbReference type="Pfam" id="PF00027">
    <property type="entry name" value="cNMP_binding"/>
    <property type="match status" value="3"/>
</dbReference>
<dbReference type="InterPro" id="IPR000719">
    <property type="entry name" value="Prot_kinase_dom"/>
</dbReference>
<sequence>MGNCAYCRKGWTKAQSWLPDSKSAETMDIKLICNTEAEESKTGDSSFNLHNRRTKIRNLQKISTHHDITEAANAIISEKAKDREEKDKIRTVLNSIFIFNTLSVENIEETITKLKYYELEPSQMVYAQGSSGTHFFIVAEGKLEILVNGEFKGFLNKSDAFGEAALIQETPRSHSVFTTTKTMLWGISRTDFRSIVEFMSAKKYMENKSFVDSVPLFQILTPAQKDGLLAVISIQVFEPGLKIVTQGEEGDLFYIIKDGTVSCVVDGKVIRHMSRGDYFGEQALLYNSKRTATIISLSRVSVLNIKRDDLTNVLGNQLELIIYKNSQRIAIENSHYLKVLTKSQIELMINHTCYRGYKNREVVIPRGTQKGEKLLIIVKGSLITSKTGKKVPCLSCIGDQELLLPPAGIYEENYIANGPVDIEEITREYFERCIGGQLNKISSQNEVLNIMKKTQLFRALPNNKLEQMVNALYIQNYGDKEVIFYENSCGDAFYIVKEGQVDIVKDNATLRTITNNDYFGERSILGNEKRTANAIANGPVQVWVLSKEDFLLIIDEGIRGQLIKRMYLQDNTISLADLVPVKLLGKGTFGNVFLTVHKKSQIPYALKTVSRAKIRAYEIYNNLILERNILLQIDHPFIMKLVKTFKDRDRIYYLTEFVRGNDLFDVINDLRIMNDKNARFYAGCLLIILEHLHERNIIYRDLKPENIMIDEDGYPKLIDFGTAKIVDGRTYSIIGTPHYMSPEVIKGGGYGLSADLWCLGVIIYEVICGRMPFGDEEDEPFTIYEKILKNKLSFPPFIEHKAKSKFIIEKLLNKNPALRGEIDWLKTHIWFEGLNWDKLLGKQEIAPYIPKLNSLSFEITRAFKINSQLYKMIAKEEIIDSHDIPKFGKRSPSGWDDAF</sequence>
<keyword evidence="9 17" id="KW-0547">Nucleotide-binding</keyword>
<evidence type="ECO:0000313" key="21">
    <source>
        <dbReference type="EMBL" id="CAG9320420.1"/>
    </source>
</evidence>
<dbReference type="InterPro" id="IPR000961">
    <property type="entry name" value="AGC-kinase_C"/>
</dbReference>
<feature type="domain" description="Protein kinase" evidence="18">
    <location>
        <begin position="578"/>
        <end position="831"/>
    </location>
</feature>
<dbReference type="InterPro" id="IPR018490">
    <property type="entry name" value="cNMP-bd_dom_sf"/>
</dbReference>
<dbReference type="GO" id="GO:0004692">
    <property type="term" value="F:cGMP-dependent protein kinase activity"/>
    <property type="evidence" value="ECO:0007669"/>
    <property type="project" value="UniProtKB-EC"/>
</dbReference>
<dbReference type="Gene3D" id="3.30.200.20">
    <property type="entry name" value="Phosphorylase Kinase, domain 1"/>
    <property type="match status" value="1"/>
</dbReference>
<dbReference type="PROSITE" id="PS00108">
    <property type="entry name" value="PROTEIN_KINASE_ST"/>
    <property type="match status" value="1"/>
</dbReference>
<feature type="domain" description="Cyclic nucleotide-binding" evidence="19">
    <location>
        <begin position="456"/>
        <end position="554"/>
    </location>
</feature>
<dbReference type="InterPro" id="IPR011009">
    <property type="entry name" value="Kinase-like_dom_sf"/>
</dbReference>
<dbReference type="PROSITE" id="PS50011">
    <property type="entry name" value="PROTEIN_KINASE_DOM"/>
    <property type="match status" value="1"/>
</dbReference>
<dbReference type="InterPro" id="IPR008271">
    <property type="entry name" value="Ser/Thr_kinase_AS"/>
</dbReference>
<dbReference type="InterPro" id="IPR014710">
    <property type="entry name" value="RmlC-like_jellyroll"/>
</dbReference>
<evidence type="ECO:0000256" key="1">
    <source>
        <dbReference type="ARBA" id="ARBA00001946"/>
    </source>
</evidence>
<dbReference type="Pfam" id="PF00069">
    <property type="entry name" value="Pkinase"/>
    <property type="match status" value="1"/>
</dbReference>
<dbReference type="GO" id="GO:0046872">
    <property type="term" value="F:metal ion binding"/>
    <property type="evidence" value="ECO:0007669"/>
    <property type="project" value="UniProtKB-KW"/>
</dbReference>
<evidence type="ECO:0000256" key="10">
    <source>
        <dbReference type="ARBA" id="ARBA00022777"/>
    </source>
</evidence>
<keyword evidence="12" id="KW-0460">Magnesium</keyword>
<feature type="domain" description="Cyclic nucleotide-binding" evidence="19">
    <location>
        <begin position="98"/>
        <end position="213"/>
    </location>
</feature>
<evidence type="ECO:0000256" key="4">
    <source>
        <dbReference type="ARBA" id="ARBA00022490"/>
    </source>
</evidence>
<dbReference type="CDD" id="cd00038">
    <property type="entry name" value="CAP_ED"/>
    <property type="match status" value="3"/>
</dbReference>
<dbReference type="SUPFAM" id="SSF56112">
    <property type="entry name" value="Protein kinase-like (PK-like)"/>
    <property type="match status" value="1"/>
</dbReference>
<dbReference type="GO" id="GO:0004691">
    <property type="term" value="F:cAMP-dependent protein kinase activity"/>
    <property type="evidence" value="ECO:0007669"/>
    <property type="project" value="TreeGrafter"/>
</dbReference>
<evidence type="ECO:0000256" key="5">
    <source>
        <dbReference type="ARBA" id="ARBA00022527"/>
    </source>
</evidence>
<protein>
    <recommendedName>
        <fullName evidence="14">cGMP-dependent protein kinase</fullName>
        <ecNumber evidence="3">2.7.11.12</ecNumber>
    </recommendedName>
</protein>
<reference evidence="21" key="1">
    <citation type="submission" date="2021-09" db="EMBL/GenBank/DDBJ databases">
        <authorList>
            <consortium name="AG Swart"/>
            <person name="Singh M."/>
            <person name="Singh A."/>
            <person name="Seah K."/>
            <person name="Emmerich C."/>
        </authorList>
    </citation>
    <scope>NUCLEOTIDE SEQUENCE</scope>
    <source>
        <strain evidence="21">ATCC30299</strain>
    </source>
</reference>
<accession>A0AAU9J0S2</accession>
<feature type="binding site" evidence="17">
    <location>
        <position position="607"/>
    </location>
    <ligand>
        <name>ATP</name>
        <dbReference type="ChEBI" id="CHEBI:30616"/>
    </ligand>
</feature>
<dbReference type="Gene3D" id="2.60.120.10">
    <property type="entry name" value="Jelly Rolls"/>
    <property type="match status" value="4"/>
</dbReference>
<evidence type="ECO:0000259" key="20">
    <source>
        <dbReference type="PROSITE" id="PS51285"/>
    </source>
</evidence>
<evidence type="ECO:0000256" key="16">
    <source>
        <dbReference type="ARBA" id="ARBA00047462"/>
    </source>
</evidence>
<comment type="cofactor">
    <cofactor evidence="1">
        <name>Mg(2+)</name>
        <dbReference type="ChEBI" id="CHEBI:18420"/>
    </cofactor>
</comment>
<dbReference type="Proteomes" id="UP001162131">
    <property type="component" value="Unassembled WGS sequence"/>
</dbReference>
<dbReference type="PROSITE" id="PS00889">
    <property type="entry name" value="CNMP_BINDING_2"/>
    <property type="match status" value="2"/>
</dbReference>
<keyword evidence="6" id="KW-0140">cGMP</keyword>
<keyword evidence="8" id="KW-0479">Metal-binding</keyword>
<comment type="similarity">
    <text evidence="2">Belongs to the protein kinase superfamily. AGC Ser/Thr protein kinase family. cGMP subfamily.</text>
</comment>
<comment type="catalytic activity">
    <reaction evidence="16">
        <text>L-seryl-[protein] + ATP = O-phospho-L-seryl-[protein] + ADP + H(+)</text>
        <dbReference type="Rhea" id="RHEA:17989"/>
        <dbReference type="Rhea" id="RHEA-COMP:9863"/>
        <dbReference type="Rhea" id="RHEA-COMP:11604"/>
        <dbReference type="ChEBI" id="CHEBI:15378"/>
        <dbReference type="ChEBI" id="CHEBI:29999"/>
        <dbReference type="ChEBI" id="CHEBI:30616"/>
        <dbReference type="ChEBI" id="CHEBI:83421"/>
        <dbReference type="ChEBI" id="CHEBI:456216"/>
        <dbReference type="EC" id="2.7.11.12"/>
    </reaction>
</comment>
<proteinExistence type="inferred from homology"/>
<dbReference type="InterPro" id="IPR000595">
    <property type="entry name" value="cNMP-bd_dom"/>
</dbReference>
<dbReference type="InterPro" id="IPR017441">
    <property type="entry name" value="Protein_kinase_ATP_BS"/>
</dbReference>
<comment type="catalytic activity">
    <reaction evidence="15">
        <text>L-threonyl-[protein] + ATP = O-phospho-L-threonyl-[protein] + ADP + H(+)</text>
        <dbReference type="Rhea" id="RHEA:46608"/>
        <dbReference type="Rhea" id="RHEA-COMP:11060"/>
        <dbReference type="Rhea" id="RHEA-COMP:11605"/>
        <dbReference type="ChEBI" id="CHEBI:15378"/>
        <dbReference type="ChEBI" id="CHEBI:30013"/>
        <dbReference type="ChEBI" id="CHEBI:30616"/>
        <dbReference type="ChEBI" id="CHEBI:61977"/>
        <dbReference type="ChEBI" id="CHEBI:456216"/>
        <dbReference type="EC" id="2.7.11.12"/>
    </reaction>
</comment>
<evidence type="ECO:0000259" key="18">
    <source>
        <dbReference type="PROSITE" id="PS50011"/>
    </source>
</evidence>
<dbReference type="InterPro" id="IPR018488">
    <property type="entry name" value="cNMP-bd_CS"/>
</dbReference>
<evidence type="ECO:0000313" key="22">
    <source>
        <dbReference type="Proteomes" id="UP001162131"/>
    </source>
</evidence>
<dbReference type="SMART" id="SM00100">
    <property type="entry name" value="cNMP"/>
    <property type="match status" value="3"/>
</dbReference>
<dbReference type="PROSITE" id="PS51285">
    <property type="entry name" value="AGC_KINASE_CTER"/>
    <property type="match status" value="1"/>
</dbReference>
<evidence type="ECO:0000256" key="9">
    <source>
        <dbReference type="ARBA" id="ARBA00022741"/>
    </source>
</evidence>
<evidence type="ECO:0000256" key="13">
    <source>
        <dbReference type="ARBA" id="ARBA00022992"/>
    </source>
</evidence>
<evidence type="ECO:0000256" key="17">
    <source>
        <dbReference type="PROSITE-ProRule" id="PRU10141"/>
    </source>
</evidence>
<dbReference type="PROSITE" id="PS00888">
    <property type="entry name" value="CNMP_BINDING_1"/>
    <property type="match status" value="1"/>
</dbReference>
<evidence type="ECO:0000259" key="19">
    <source>
        <dbReference type="PROSITE" id="PS50042"/>
    </source>
</evidence>
<evidence type="ECO:0000256" key="3">
    <source>
        <dbReference type="ARBA" id="ARBA00012428"/>
    </source>
</evidence>
<keyword evidence="22" id="KW-1185">Reference proteome</keyword>
<evidence type="ECO:0000256" key="14">
    <source>
        <dbReference type="ARBA" id="ARBA00024113"/>
    </source>
</evidence>
<evidence type="ECO:0000256" key="12">
    <source>
        <dbReference type="ARBA" id="ARBA00022842"/>
    </source>
</evidence>
<keyword evidence="7" id="KW-0808">Transferase</keyword>
<keyword evidence="5" id="KW-0723">Serine/threonine-protein kinase</keyword>
<keyword evidence="4" id="KW-0963">Cytoplasm</keyword>
<evidence type="ECO:0000256" key="11">
    <source>
        <dbReference type="ARBA" id="ARBA00022840"/>
    </source>
</evidence>
<keyword evidence="10" id="KW-0418">Kinase</keyword>
<feature type="domain" description="AGC-kinase C-terminal" evidence="20">
    <location>
        <begin position="832"/>
        <end position="899"/>
    </location>
</feature>
<dbReference type="PRINTS" id="PR00103">
    <property type="entry name" value="CAMPKINASE"/>
</dbReference>
<dbReference type="PANTHER" id="PTHR24353:SF37">
    <property type="entry name" value="CAMP-DEPENDENT PROTEIN KINASE CATALYTIC SUBUNIT PRKX"/>
    <property type="match status" value="1"/>
</dbReference>
<evidence type="ECO:0000256" key="2">
    <source>
        <dbReference type="ARBA" id="ARBA00006352"/>
    </source>
</evidence>
<dbReference type="SUPFAM" id="SSF51206">
    <property type="entry name" value="cAMP-binding domain-like"/>
    <property type="match status" value="4"/>
</dbReference>
<dbReference type="EC" id="2.7.11.12" evidence="3"/>
<dbReference type="PANTHER" id="PTHR24353">
    <property type="entry name" value="CYCLIC NUCLEOTIDE-DEPENDENT PROTEIN KINASE"/>
    <property type="match status" value="1"/>
</dbReference>
<evidence type="ECO:0000256" key="15">
    <source>
        <dbReference type="ARBA" id="ARBA00047298"/>
    </source>
</evidence>
<dbReference type="EMBL" id="CAJZBQ010000025">
    <property type="protein sequence ID" value="CAG9320420.1"/>
    <property type="molecule type" value="Genomic_DNA"/>
</dbReference>
<dbReference type="AlphaFoldDB" id="A0AAU9J0S2"/>
<organism evidence="21 22">
    <name type="scientific">Blepharisma stoltei</name>
    <dbReference type="NCBI Taxonomy" id="1481888"/>
    <lineage>
        <taxon>Eukaryota</taxon>
        <taxon>Sar</taxon>
        <taxon>Alveolata</taxon>
        <taxon>Ciliophora</taxon>
        <taxon>Postciliodesmatophora</taxon>
        <taxon>Heterotrichea</taxon>
        <taxon>Heterotrichida</taxon>
        <taxon>Blepharismidae</taxon>
        <taxon>Blepharisma</taxon>
    </lineage>
</organism>
<evidence type="ECO:0000256" key="6">
    <source>
        <dbReference type="ARBA" id="ARBA00022535"/>
    </source>
</evidence>